<dbReference type="PIRSF" id="PIRSF036497">
    <property type="entry name" value="HDH_short"/>
    <property type="match status" value="1"/>
</dbReference>
<evidence type="ECO:0000256" key="16">
    <source>
        <dbReference type="PIRSR" id="PIRSR036497-2"/>
    </source>
</evidence>
<dbReference type="InterPro" id="IPR022697">
    <property type="entry name" value="HDH_short"/>
</dbReference>
<dbReference type="Gene3D" id="3.30.360.10">
    <property type="entry name" value="Dihydrodipicolinate Reductase, domain 2"/>
    <property type="match status" value="1"/>
</dbReference>
<feature type="binding site" evidence="16">
    <location>
        <begin position="15"/>
        <end position="20"/>
    </location>
    <ligand>
        <name>NADP(+)</name>
        <dbReference type="ChEBI" id="CHEBI:58349"/>
    </ligand>
</feature>
<evidence type="ECO:0000256" key="10">
    <source>
        <dbReference type="ARBA" id="ARBA00023002"/>
    </source>
</evidence>
<feature type="domain" description="Homoserine dehydrogenase catalytic" evidence="19">
    <location>
        <begin position="157"/>
        <end position="360"/>
    </location>
</feature>
<evidence type="ECO:0000256" key="1">
    <source>
        <dbReference type="ARBA" id="ARBA00001920"/>
    </source>
</evidence>
<dbReference type="GO" id="GO:0050661">
    <property type="term" value="F:NADP binding"/>
    <property type="evidence" value="ECO:0007669"/>
    <property type="project" value="InterPro"/>
</dbReference>
<accession>A0A8H6GVE8</accession>
<evidence type="ECO:0000313" key="21">
    <source>
        <dbReference type="EMBL" id="KAF6525494.1"/>
    </source>
</evidence>
<evidence type="ECO:0000256" key="12">
    <source>
        <dbReference type="ARBA" id="ARBA00048841"/>
    </source>
</evidence>
<evidence type="ECO:0000256" key="17">
    <source>
        <dbReference type="RuleBase" id="RU000579"/>
    </source>
</evidence>
<comment type="catalytic activity">
    <reaction evidence="12">
        <text>L-homoserine + NADP(+) = L-aspartate 4-semialdehyde + NADPH + H(+)</text>
        <dbReference type="Rhea" id="RHEA:15761"/>
        <dbReference type="ChEBI" id="CHEBI:15378"/>
        <dbReference type="ChEBI" id="CHEBI:57476"/>
        <dbReference type="ChEBI" id="CHEBI:57783"/>
        <dbReference type="ChEBI" id="CHEBI:58349"/>
        <dbReference type="ChEBI" id="CHEBI:537519"/>
        <dbReference type="EC" id="1.1.1.3"/>
    </reaction>
    <physiologicalReaction direction="right-to-left" evidence="12">
        <dbReference type="Rhea" id="RHEA:15763"/>
    </physiologicalReaction>
</comment>
<keyword evidence="9 14" id="KW-0521">NADP</keyword>
<evidence type="ECO:0000256" key="8">
    <source>
        <dbReference type="ARBA" id="ARBA00022697"/>
    </source>
</evidence>
<keyword evidence="11 14" id="KW-0486">Methionine biosynthesis</keyword>
<evidence type="ECO:0000256" key="4">
    <source>
        <dbReference type="ARBA" id="ARBA00006753"/>
    </source>
</evidence>
<evidence type="ECO:0000256" key="9">
    <source>
        <dbReference type="ARBA" id="ARBA00022857"/>
    </source>
</evidence>
<dbReference type="InterPro" id="IPR036291">
    <property type="entry name" value="NAD(P)-bd_dom_sf"/>
</dbReference>
<feature type="domain" description="Aspartate/homoserine dehydrogenase NAD-binding" evidence="20">
    <location>
        <begin position="15"/>
        <end position="145"/>
    </location>
</feature>
<evidence type="ECO:0000256" key="7">
    <source>
        <dbReference type="ARBA" id="ARBA00022605"/>
    </source>
</evidence>
<dbReference type="UniPathway" id="UPA00050">
    <property type="reaction ID" value="UER00063"/>
</dbReference>
<dbReference type="SUPFAM" id="SSF55347">
    <property type="entry name" value="Glyceraldehyde-3-phosphate dehydrogenase-like, C-terminal domain"/>
    <property type="match status" value="1"/>
</dbReference>
<dbReference type="Proteomes" id="UP000593570">
    <property type="component" value="Unassembled WGS sequence"/>
</dbReference>
<evidence type="ECO:0000313" key="22">
    <source>
        <dbReference type="Proteomes" id="UP000593570"/>
    </source>
</evidence>
<comment type="pathway">
    <text evidence="3 17">Amino-acid biosynthesis; L-methionine biosynthesis via de novo pathway; L-homoserine from L-aspartate: step 3/3.</text>
</comment>
<dbReference type="GO" id="GO:0009086">
    <property type="term" value="P:methionine biosynthetic process"/>
    <property type="evidence" value="ECO:0007669"/>
    <property type="project" value="UniProtKB-KW"/>
</dbReference>
<dbReference type="InterPro" id="IPR011147">
    <property type="entry name" value="Bifunc_Aspkin/hSer_DH"/>
</dbReference>
<dbReference type="GO" id="GO:0009088">
    <property type="term" value="P:threonine biosynthetic process"/>
    <property type="evidence" value="ECO:0007669"/>
    <property type="project" value="UniProtKB-UniPathway"/>
</dbReference>
<feature type="binding site" evidence="16">
    <location>
        <position position="98"/>
    </location>
    <ligand>
        <name>NADPH</name>
        <dbReference type="ChEBI" id="CHEBI:57783"/>
    </ligand>
</feature>
<dbReference type="EMBL" id="JACDXP010000004">
    <property type="protein sequence ID" value="KAF6525494.1"/>
    <property type="molecule type" value="Genomic_DNA"/>
</dbReference>
<sequence length="366" mass="39509">MAATQVKEVYIAVIGAGGVGSVFLKHLAWLTKNRQDIRLKLCYIAIIDRALFHADYSDIDLNTALETLEAQGQEPPYITHIIDYLSGAPRKVIVADNTSSQAVASAYPSFLSRGISIITPKKKAFSGDYKLWQDIFGSVTPNGPFVYHESSVGAGMPIISTIKDLVDTGDVVTRIEGVFSGTLSFLFNSFAPTSGTGGTWSSEVIKAKELGYTEPDPRDDLNGLDVARKIIILGRLAGLPILSPTSFPVENLIPAELQGIDSVSEFLHRLPEFDDRMEQHKVAAAKAGKVVRFIGSVDVTTGQAKVGLELFEPTHPTAMLERSDNIISFYTKRYGKMPLTIRGAGAGGDVTAMGVTGDLLKVISQM</sequence>
<comment type="similarity">
    <text evidence="4 14 18">Belongs to the homoserine dehydrogenase family.</text>
</comment>
<gene>
    <name evidence="21" type="ORF">HZS61_011289</name>
</gene>
<comment type="caution">
    <text evidence="21">The sequence shown here is derived from an EMBL/GenBank/DDBJ whole genome shotgun (WGS) entry which is preliminary data.</text>
</comment>
<dbReference type="PROSITE" id="PS01042">
    <property type="entry name" value="HOMOSER_DHGENASE"/>
    <property type="match status" value="1"/>
</dbReference>
<dbReference type="UniPathway" id="UPA00051">
    <property type="reaction ID" value="UER00465"/>
</dbReference>
<feature type="binding site" evidence="16">
    <location>
        <position position="214"/>
    </location>
    <ligand>
        <name>L-homoserine</name>
        <dbReference type="ChEBI" id="CHEBI:57476"/>
    </ligand>
</feature>
<dbReference type="InterPro" id="IPR001342">
    <property type="entry name" value="HDH_cat"/>
</dbReference>
<evidence type="ECO:0000256" key="18">
    <source>
        <dbReference type="RuleBase" id="RU004171"/>
    </source>
</evidence>
<dbReference type="AlphaFoldDB" id="A0A8H6GVE8"/>
<dbReference type="SUPFAM" id="SSF51735">
    <property type="entry name" value="NAD(P)-binding Rossmann-fold domains"/>
    <property type="match status" value="1"/>
</dbReference>
<dbReference type="FunFam" id="3.30.360.10:FF:000006">
    <property type="entry name" value="Bifunctional aspartokinase/homoserine dehydrogenase"/>
    <property type="match status" value="1"/>
</dbReference>
<dbReference type="GO" id="GO:0009090">
    <property type="term" value="P:homoserine biosynthetic process"/>
    <property type="evidence" value="ECO:0007669"/>
    <property type="project" value="TreeGrafter"/>
</dbReference>
<dbReference type="Gene3D" id="3.40.50.720">
    <property type="entry name" value="NAD(P)-binding Rossmann-like Domain"/>
    <property type="match status" value="1"/>
</dbReference>
<evidence type="ECO:0000256" key="6">
    <source>
        <dbReference type="ARBA" id="ARBA00013376"/>
    </source>
</evidence>
<dbReference type="PANTHER" id="PTHR43070:SF5">
    <property type="entry name" value="HOMOSERINE DEHYDROGENASE"/>
    <property type="match status" value="1"/>
</dbReference>
<evidence type="ECO:0000256" key="3">
    <source>
        <dbReference type="ARBA" id="ARBA00005062"/>
    </source>
</evidence>
<evidence type="ECO:0000256" key="15">
    <source>
        <dbReference type="PIRSR" id="PIRSR036497-1"/>
    </source>
</evidence>
<protein>
    <recommendedName>
        <fullName evidence="6 14">Homoserine dehydrogenase</fullName>
        <shortName evidence="14">HDH</shortName>
        <ecNumber evidence="5 14">1.1.1.3</ecNumber>
    </recommendedName>
</protein>
<dbReference type="Pfam" id="PF03447">
    <property type="entry name" value="NAD_binding_3"/>
    <property type="match status" value="1"/>
</dbReference>
<keyword evidence="7 14" id="KW-0028">Amino-acid biosynthesis</keyword>
<keyword evidence="10 14" id="KW-0560">Oxidoreductase</keyword>
<feature type="binding site" evidence="16">
    <location>
        <position position="122"/>
    </location>
    <ligand>
        <name>NADPH</name>
        <dbReference type="ChEBI" id="CHEBI:57783"/>
    </ligand>
</feature>
<dbReference type="InterPro" id="IPR005106">
    <property type="entry name" value="Asp/hSer_DH_NAD-bd"/>
</dbReference>
<comment type="cofactor">
    <cofactor evidence="1">
        <name>a metal cation</name>
        <dbReference type="ChEBI" id="CHEBI:25213"/>
    </cofactor>
</comment>
<organism evidence="21 22">
    <name type="scientific">Fusarium oxysporum f. sp. conglutinans</name>
    <dbReference type="NCBI Taxonomy" id="100902"/>
    <lineage>
        <taxon>Eukaryota</taxon>
        <taxon>Fungi</taxon>
        <taxon>Dikarya</taxon>
        <taxon>Ascomycota</taxon>
        <taxon>Pezizomycotina</taxon>
        <taxon>Sordariomycetes</taxon>
        <taxon>Hypocreomycetidae</taxon>
        <taxon>Hypocreales</taxon>
        <taxon>Nectriaceae</taxon>
        <taxon>Fusarium</taxon>
        <taxon>Fusarium oxysporum species complex</taxon>
    </lineage>
</organism>
<name>A0A8H6GVE8_FUSOX</name>
<reference evidence="21 22" key="1">
    <citation type="journal article" date="2020" name="bioRxiv">
        <title>A chromosome-scale genome assembly for the Fusarium oxysporum strain Fo5176 to establish a model Arabidopsis-fungal pathosystem.</title>
        <authorList>
            <person name="Fokkens L."/>
            <person name="Guo L."/>
            <person name="Dora S."/>
            <person name="Wang B."/>
            <person name="Ye K."/>
            <person name="Sanchez-Rodriguez C."/>
            <person name="Croll D."/>
        </authorList>
    </citation>
    <scope>NUCLEOTIDE SEQUENCE [LARGE SCALE GENOMIC DNA]</scope>
    <source>
        <strain evidence="21 22">Fo5176</strain>
    </source>
</reference>
<dbReference type="InterPro" id="IPR019811">
    <property type="entry name" value="HDH_CS"/>
</dbReference>
<proteinExistence type="inferred from homology"/>
<evidence type="ECO:0000259" key="20">
    <source>
        <dbReference type="Pfam" id="PF03447"/>
    </source>
</evidence>
<evidence type="ECO:0000256" key="11">
    <source>
        <dbReference type="ARBA" id="ARBA00023167"/>
    </source>
</evidence>
<comment type="pathway">
    <text evidence="2 17">Amino-acid biosynthesis; L-threonine biosynthesis; L-threonine from L-aspartate: step 3/5.</text>
</comment>
<comment type="function">
    <text evidence="13">Catalyzes the conversion of L-aspartate-beta-semialdehyde (L-Asa) to L-homoserine (L-Hse), the third step in the biosynthesis of amino acids that derive from aspartate (the aspartate family of amino acids), including methioinine and threonine, the latter of which is a precursor to isoleucine; production of homoserine leads to a branch-point in the pathway as it can either be O-phosphorylated for processing to threonine, or O-acylated for processing to methionine.</text>
</comment>
<dbReference type="GO" id="GO:0004412">
    <property type="term" value="F:homoserine dehydrogenase activity"/>
    <property type="evidence" value="ECO:0007669"/>
    <property type="project" value="UniProtKB-EC"/>
</dbReference>
<dbReference type="EC" id="1.1.1.3" evidence="5 14"/>
<dbReference type="PANTHER" id="PTHR43070">
    <property type="match status" value="1"/>
</dbReference>
<dbReference type="Pfam" id="PF00742">
    <property type="entry name" value="Homoserine_dh"/>
    <property type="match status" value="1"/>
</dbReference>
<evidence type="ECO:0000256" key="5">
    <source>
        <dbReference type="ARBA" id="ARBA00013213"/>
    </source>
</evidence>
<keyword evidence="8 14" id="KW-0791">Threonine biosynthesis</keyword>
<evidence type="ECO:0000259" key="19">
    <source>
        <dbReference type="Pfam" id="PF00742"/>
    </source>
</evidence>
<feature type="active site" description="Proton donor" evidence="15">
    <location>
        <position position="229"/>
    </location>
</feature>
<evidence type="ECO:0000256" key="14">
    <source>
        <dbReference type="PIRNR" id="PIRNR036497"/>
    </source>
</evidence>
<evidence type="ECO:0000256" key="13">
    <source>
        <dbReference type="ARBA" id="ARBA00059589"/>
    </source>
</evidence>
<evidence type="ECO:0000256" key="2">
    <source>
        <dbReference type="ARBA" id="ARBA00005056"/>
    </source>
</evidence>